<accession>A0A919B8H1</accession>
<dbReference type="SUPFAM" id="SSF109854">
    <property type="entry name" value="DinB/YfiT-like putative metalloenzymes"/>
    <property type="match status" value="1"/>
</dbReference>
<reference evidence="3" key="2">
    <citation type="submission" date="2020-09" db="EMBL/GenBank/DDBJ databases">
        <authorList>
            <person name="Sun Q."/>
            <person name="Ohkuma M."/>
        </authorList>
    </citation>
    <scope>NUCLEOTIDE SEQUENCE</scope>
    <source>
        <strain evidence="3">JCM 4059</strain>
    </source>
</reference>
<comment type="caution">
    <text evidence="3">The sequence shown here is derived from an EMBL/GenBank/DDBJ whole genome shotgun (WGS) entry which is preliminary data.</text>
</comment>
<evidence type="ECO:0000313" key="4">
    <source>
        <dbReference type="Proteomes" id="UP000638313"/>
    </source>
</evidence>
<sequence length="278" mass="30070">MDHLPHLHRETRAFEAAARRAATAGGAPLVPGCPGWSVTDLVAHLGAVQRLVTHIVRERLTEPPDTLANLINRTPSPGLDLSFLHLPADRTGWPDPPEDTPHLGPLPPSLVDWYAEGAAALEDALRTAPDVHVWTWGQEQTVGFWRRVQTVEAALHRWDAEGATGTPAPFDPALAADGVAHHLDVMVPARRAWREAPPGSGESYRFRRTDGDGGDWTVRFDGADVVRDVPAADCAVELAGTASDLLLFLWNRLPADRAGTARGETALLARYPVLVPPV</sequence>
<evidence type="ECO:0000259" key="1">
    <source>
        <dbReference type="Pfam" id="PF07398"/>
    </source>
</evidence>
<reference evidence="3" key="1">
    <citation type="journal article" date="2014" name="Int. J. Syst. Evol. Microbiol.">
        <title>Complete genome sequence of Corynebacterium casei LMG S-19264T (=DSM 44701T), isolated from a smear-ripened cheese.</title>
        <authorList>
            <consortium name="US DOE Joint Genome Institute (JGI-PGF)"/>
            <person name="Walter F."/>
            <person name="Albersmeier A."/>
            <person name="Kalinowski J."/>
            <person name="Ruckert C."/>
        </authorList>
    </citation>
    <scope>NUCLEOTIDE SEQUENCE</scope>
    <source>
        <strain evidence="3">JCM 4059</strain>
    </source>
</reference>
<feature type="domain" description="Mycothiol-dependent maleylpyruvate isomerase metal-binding" evidence="2">
    <location>
        <begin position="7"/>
        <end position="160"/>
    </location>
</feature>
<feature type="domain" description="MDMPI C-terminal" evidence="1">
    <location>
        <begin position="174"/>
        <end position="270"/>
    </location>
</feature>
<dbReference type="Proteomes" id="UP000638313">
    <property type="component" value="Unassembled WGS sequence"/>
</dbReference>
<dbReference type="PANTHER" id="PTHR40758:SF1">
    <property type="entry name" value="CONSERVED PROTEIN"/>
    <property type="match status" value="1"/>
</dbReference>
<dbReference type="Pfam" id="PF07398">
    <property type="entry name" value="MDMPI_C"/>
    <property type="match status" value="1"/>
</dbReference>
<proteinExistence type="predicted"/>
<dbReference type="InterPro" id="IPR034660">
    <property type="entry name" value="DinB/YfiT-like"/>
</dbReference>
<evidence type="ECO:0000313" key="3">
    <source>
        <dbReference type="EMBL" id="GHF67740.1"/>
    </source>
</evidence>
<dbReference type="NCBIfam" id="TIGR03083">
    <property type="entry name" value="maleylpyruvate isomerase family mycothiol-dependent enzyme"/>
    <property type="match status" value="1"/>
</dbReference>
<dbReference type="PANTHER" id="PTHR40758">
    <property type="entry name" value="CONSERVED PROTEIN"/>
    <property type="match status" value="1"/>
</dbReference>
<dbReference type="InterPro" id="IPR024344">
    <property type="entry name" value="MDMPI_metal-binding"/>
</dbReference>
<organism evidence="3 4">
    <name type="scientific">Streptomyces mashuensis</name>
    <dbReference type="NCBI Taxonomy" id="33904"/>
    <lineage>
        <taxon>Bacteria</taxon>
        <taxon>Bacillati</taxon>
        <taxon>Actinomycetota</taxon>
        <taxon>Actinomycetes</taxon>
        <taxon>Kitasatosporales</taxon>
        <taxon>Streptomycetaceae</taxon>
        <taxon>Streptomyces</taxon>
    </lineage>
</organism>
<dbReference type="GO" id="GO:0005886">
    <property type="term" value="C:plasma membrane"/>
    <property type="evidence" value="ECO:0007669"/>
    <property type="project" value="TreeGrafter"/>
</dbReference>
<protein>
    <recommendedName>
        <fullName evidence="5">Maleylpyruvate isomerase family mycothiol-dependent enzyme</fullName>
    </recommendedName>
</protein>
<dbReference type="InterPro" id="IPR017517">
    <property type="entry name" value="Maleyloyr_isom"/>
</dbReference>
<gene>
    <name evidence="3" type="ORF">GCM10010218_56540</name>
</gene>
<evidence type="ECO:0000259" key="2">
    <source>
        <dbReference type="Pfam" id="PF11716"/>
    </source>
</evidence>
<keyword evidence="4" id="KW-1185">Reference proteome</keyword>
<dbReference type="RefSeq" id="WP_190132572.1">
    <property type="nucleotide sequence ID" value="NZ_BNBD01000016.1"/>
</dbReference>
<evidence type="ECO:0008006" key="5">
    <source>
        <dbReference type="Google" id="ProtNLM"/>
    </source>
</evidence>
<dbReference type="AlphaFoldDB" id="A0A919B8H1"/>
<dbReference type="Pfam" id="PF11716">
    <property type="entry name" value="MDMPI_N"/>
    <property type="match status" value="1"/>
</dbReference>
<dbReference type="EMBL" id="BNBD01000016">
    <property type="protein sequence ID" value="GHF67740.1"/>
    <property type="molecule type" value="Genomic_DNA"/>
</dbReference>
<name>A0A919B8H1_9ACTN</name>
<dbReference type="GO" id="GO:0046872">
    <property type="term" value="F:metal ion binding"/>
    <property type="evidence" value="ECO:0007669"/>
    <property type="project" value="InterPro"/>
</dbReference>
<dbReference type="InterPro" id="IPR010872">
    <property type="entry name" value="MDMPI_C-term_domain"/>
</dbReference>